<dbReference type="AlphaFoldDB" id="A0A1U7DDQ3"/>
<dbReference type="PANTHER" id="PTHR43818">
    <property type="entry name" value="BCDNA.GH03377"/>
    <property type="match status" value="1"/>
</dbReference>
<keyword evidence="1" id="KW-0560">Oxidoreductase</keyword>
<keyword evidence="5" id="KW-1185">Reference proteome</keyword>
<accession>A0A1U7DDQ3</accession>
<dbReference type="KEGG" id="tpro:Ga0080559_TMP5191"/>
<feature type="domain" description="GFO/IDH/MocA-like oxidoreductase" evidence="3">
    <location>
        <begin position="112"/>
        <end position="247"/>
    </location>
</feature>
<evidence type="ECO:0000313" key="4">
    <source>
        <dbReference type="EMBL" id="APX26291.1"/>
    </source>
</evidence>
<evidence type="ECO:0000256" key="1">
    <source>
        <dbReference type="ARBA" id="ARBA00023002"/>
    </source>
</evidence>
<dbReference type="SUPFAM" id="SSF51735">
    <property type="entry name" value="NAD(P)-binding Rossmann-fold domains"/>
    <property type="match status" value="1"/>
</dbReference>
<reference evidence="4 5" key="1">
    <citation type="submission" date="2016-03" db="EMBL/GenBank/DDBJ databases">
        <title>Deep-sea bacteria in the southern Pacific.</title>
        <authorList>
            <person name="Tang K."/>
        </authorList>
    </citation>
    <scope>NUCLEOTIDE SEQUENCE [LARGE SCALE GENOMIC DNA]</scope>
    <source>
        <strain evidence="4 5">JLT2016</strain>
        <plasmid evidence="5">Plasmid ptpro6</plasmid>
    </source>
</reference>
<dbReference type="GO" id="GO:0000166">
    <property type="term" value="F:nucleotide binding"/>
    <property type="evidence" value="ECO:0007669"/>
    <property type="project" value="InterPro"/>
</dbReference>
<keyword evidence="4" id="KW-0614">Plasmid</keyword>
<evidence type="ECO:0000259" key="3">
    <source>
        <dbReference type="Pfam" id="PF22725"/>
    </source>
</evidence>
<dbReference type="PANTHER" id="PTHR43818:SF11">
    <property type="entry name" value="BCDNA.GH03377"/>
    <property type="match status" value="1"/>
</dbReference>
<dbReference type="Proteomes" id="UP000186559">
    <property type="component" value="Plasmid pTPRO6"/>
</dbReference>
<dbReference type="Pfam" id="PF22725">
    <property type="entry name" value="GFO_IDH_MocA_C3"/>
    <property type="match status" value="1"/>
</dbReference>
<dbReference type="Gene3D" id="3.40.50.720">
    <property type="entry name" value="NAD(P)-binding Rossmann-like Domain"/>
    <property type="match status" value="1"/>
</dbReference>
<protein>
    <submittedName>
        <fullName evidence="4">Putative dehydrogenase</fullName>
    </submittedName>
</protein>
<feature type="domain" description="Gfo/Idh/MocA-like oxidoreductase N-terminal" evidence="2">
    <location>
        <begin position="7"/>
        <end position="99"/>
    </location>
</feature>
<dbReference type="InterPro" id="IPR055170">
    <property type="entry name" value="GFO_IDH_MocA-like_dom"/>
</dbReference>
<dbReference type="SUPFAM" id="SSF55347">
    <property type="entry name" value="Glyceraldehyde-3-phosphate dehydrogenase-like, C-terminal domain"/>
    <property type="match status" value="1"/>
</dbReference>
<sequence>MHNAKMFQRLEMVACADLRAEAADARAAEFGLRAMDVDDIFDAEDIDLILNLSVPNAHHEVSMRAIRAGKHVFTEKPLCASTTEARELLDTAAAAGLAVGSAPDTFLGAAGRRARALIDGGQVGQIVTGTAFMLGRGMEHWHPSPAFYYQPGAGPVLDMGPYYLTMLVHLLGPVRAVTAATSFGSKQRTITAEGPLQGTSFDVGTPTTALSLLEFASGTIVTFGASWDVHRHSNMPIELHGTSGSLRLPDPDNFGDIVAFSPAGGAWEEHLSEGTPFGTTNYPFDKPDRANYRALGLAEMAEALDHGRTPRAGGELAFHVLEVLESILLSGERQARVEIASAPHQPAALDVEAATGLLR</sequence>
<evidence type="ECO:0000313" key="5">
    <source>
        <dbReference type="Proteomes" id="UP000186559"/>
    </source>
</evidence>
<gene>
    <name evidence="4" type="ORF">Ga0080559_TMP5191</name>
</gene>
<name>A0A1U7DDQ3_9RHOB</name>
<dbReference type="Gene3D" id="3.30.360.10">
    <property type="entry name" value="Dihydrodipicolinate Reductase, domain 2"/>
    <property type="match status" value="1"/>
</dbReference>
<dbReference type="GO" id="GO:0016491">
    <property type="term" value="F:oxidoreductase activity"/>
    <property type="evidence" value="ECO:0007669"/>
    <property type="project" value="UniProtKB-KW"/>
</dbReference>
<dbReference type="EMBL" id="CP014802">
    <property type="protein sequence ID" value="APX26291.1"/>
    <property type="molecule type" value="Genomic_DNA"/>
</dbReference>
<organism evidence="4 5">
    <name type="scientific">Salipiger profundus</name>
    <dbReference type="NCBI Taxonomy" id="1229727"/>
    <lineage>
        <taxon>Bacteria</taxon>
        <taxon>Pseudomonadati</taxon>
        <taxon>Pseudomonadota</taxon>
        <taxon>Alphaproteobacteria</taxon>
        <taxon>Rhodobacterales</taxon>
        <taxon>Roseobacteraceae</taxon>
        <taxon>Salipiger</taxon>
    </lineage>
</organism>
<dbReference type="InterPro" id="IPR050463">
    <property type="entry name" value="Gfo/Idh/MocA_oxidrdct_glycsds"/>
</dbReference>
<geneLocation type="plasmid" evidence="5">
    <name>ptpro6</name>
</geneLocation>
<proteinExistence type="predicted"/>
<dbReference type="InterPro" id="IPR000683">
    <property type="entry name" value="Gfo/Idh/MocA-like_OxRdtase_N"/>
</dbReference>
<evidence type="ECO:0000259" key="2">
    <source>
        <dbReference type="Pfam" id="PF01408"/>
    </source>
</evidence>
<dbReference type="InterPro" id="IPR036291">
    <property type="entry name" value="NAD(P)-bd_dom_sf"/>
</dbReference>
<dbReference type="Pfam" id="PF01408">
    <property type="entry name" value="GFO_IDH_MocA"/>
    <property type="match status" value="1"/>
</dbReference>